<feature type="signal peptide" evidence="2">
    <location>
        <begin position="1"/>
        <end position="20"/>
    </location>
</feature>
<reference evidence="3" key="1">
    <citation type="submission" date="2021-06" db="EMBL/GenBank/DDBJ databases">
        <authorList>
            <person name="Szabo G."/>
        </authorList>
    </citation>
    <scope>NUCLEOTIDE SEQUENCE</scope>
    <source>
        <strain evidence="3">MYVALT</strain>
    </source>
</reference>
<name>A0A916JTV3_9BURK</name>
<gene>
    <name evidence="3" type="ORF">MYVALT_F_02560</name>
</gene>
<keyword evidence="4" id="KW-1185">Reference proteome</keyword>
<feature type="compositionally biased region" description="Low complexity" evidence="1">
    <location>
        <begin position="26"/>
        <end position="43"/>
    </location>
</feature>
<proteinExistence type="predicted"/>
<dbReference type="RefSeq" id="WP_216796952.1">
    <property type="nucleotide sequence ID" value="NZ_OU343031.1"/>
</dbReference>
<dbReference type="Proteomes" id="UP000693996">
    <property type="component" value="Chromosome"/>
</dbReference>
<evidence type="ECO:0000256" key="2">
    <source>
        <dbReference type="SAM" id="SignalP"/>
    </source>
</evidence>
<evidence type="ECO:0000313" key="4">
    <source>
        <dbReference type="Proteomes" id="UP000693996"/>
    </source>
</evidence>
<keyword evidence="2" id="KW-0732">Signal</keyword>
<accession>A0A916JTV3</accession>
<sequence length="68" mass="6587">MKKSLLVVSLLAVITLAACGKKDESASSAPATDTPASLSPTAALQAPTSTATDLSDTGSAHTAAQSAS</sequence>
<feature type="chain" id="PRO_5037908170" evidence="2">
    <location>
        <begin position="21"/>
        <end position="68"/>
    </location>
</feature>
<dbReference type="KEGG" id="vtr:MYVALT_F_02560"/>
<evidence type="ECO:0000313" key="3">
    <source>
        <dbReference type="EMBL" id="CAG7601752.1"/>
    </source>
</evidence>
<feature type="compositionally biased region" description="Polar residues" evidence="1">
    <location>
        <begin position="46"/>
        <end position="68"/>
    </location>
</feature>
<protein>
    <submittedName>
        <fullName evidence="3">Uncharacterized protein</fullName>
    </submittedName>
</protein>
<dbReference type="EMBL" id="OU343031">
    <property type="protein sequence ID" value="CAG7601752.1"/>
    <property type="molecule type" value="Genomic_DNA"/>
</dbReference>
<feature type="region of interest" description="Disordered" evidence="1">
    <location>
        <begin position="20"/>
        <end position="68"/>
    </location>
</feature>
<evidence type="ECO:0000256" key="1">
    <source>
        <dbReference type="SAM" id="MobiDB-lite"/>
    </source>
</evidence>
<dbReference type="AlphaFoldDB" id="A0A916JTV3"/>
<organism evidence="3 4">
    <name type="scientific">Candidatus Vallotiella hemipterorum</name>
    <dbReference type="NCBI Taxonomy" id="1177213"/>
    <lineage>
        <taxon>Bacteria</taxon>
        <taxon>Pseudomonadati</taxon>
        <taxon>Pseudomonadota</taxon>
        <taxon>Betaproteobacteria</taxon>
        <taxon>Burkholderiales</taxon>
        <taxon>Burkholderiaceae</taxon>
        <taxon>Candidatus Vallotiella</taxon>
    </lineage>
</organism>
<dbReference type="PROSITE" id="PS51257">
    <property type="entry name" value="PROKAR_LIPOPROTEIN"/>
    <property type="match status" value="1"/>
</dbReference>